<evidence type="ECO:0000259" key="14">
    <source>
        <dbReference type="PROSITE" id="PS50894"/>
    </source>
</evidence>
<dbReference type="SUPFAM" id="SSF52172">
    <property type="entry name" value="CheY-like"/>
    <property type="match status" value="1"/>
</dbReference>
<keyword evidence="5" id="KW-0418">Kinase</keyword>
<dbReference type="InterPro" id="IPR036890">
    <property type="entry name" value="HATPase_C_sf"/>
</dbReference>
<dbReference type="InterPro" id="IPR051315">
    <property type="entry name" value="Bact_Chemotaxis_CheA"/>
</dbReference>
<comment type="catalytic activity">
    <reaction evidence="1">
        <text>ATP + protein L-histidine = ADP + protein N-phospho-L-histidine.</text>
        <dbReference type="EC" id="2.7.13.3"/>
    </reaction>
</comment>
<feature type="coiled-coil region" evidence="9">
    <location>
        <begin position="990"/>
        <end position="1017"/>
    </location>
</feature>
<dbReference type="Pfam" id="PF01584">
    <property type="entry name" value="CheW"/>
    <property type="match status" value="1"/>
</dbReference>
<dbReference type="GO" id="GO:0000155">
    <property type="term" value="F:phosphorelay sensor kinase activity"/>
    <property type="evidence" value="ECO:0007669"/>
    <property type="project" value="InterPro"/>
</dbReference>
<dbReference type="PRINTS" id="PR00344">
    <property type="entry name" value="BCTRLSENSOR"/>
</dbReference>
<evidence type="ECO:0000256" key="9">
    <source>
        <dbReference type="SAM" id="Coils"/>
    </source>
</evidence>
<dbReference type="Proteomes" id="UP000620559">
    <property type="component" value="Unassembled WGS sequence"/>
</dbReference>
<evidence type="ECO:0000256" key="7">
    <source>
        <dbReference type="PROSITE-ProRule" id="PRU00110"/>
    </source>
</evidence>
<dbReference type="InterPro" id="IPR002545">
    <property type="entry name" value="CheW-lke_dom"/>
</dbReference>
<dbReference type="Gene3D" id="1.20.120.160">
    <property type="entry name" value="HPT domain"/>
    <property type="match status" value="1"/>
</dbReference>
<evidence type="ECO:0000256" key="1">
    <source>
        <dbReference type="ARBA" id="ARBA00000085"/>
    </source>
</evidence>
<dbReference type="InterPro" id="IPR004105">
    <property type="entry name" value="CheA-like_dim"/>
</dbReference>
<evidence type="ECO:0000256" key="5">
    <source>
        <dbReference type="ARBA" id="ARBA00022777"/>
    </source>
</evidence>
<keyword evidence="9" id="KW-0175">Coiled coil</keyword>
<feature type="domain" description="Response regulatory" evidence="12">
    <location>
        <begin position="1478"/>
        <end position="1595"/>
    </location>
</feature>
<dbReference type="Pfam" id="PF01627">
    <property type="entry name" value="Hpt"/>
    <property type="match status" value="1"/>
</dbReference>
<evidence type="ECO:0000313" key="16">
    <source>
        <dbReference type="Proteomes" id="UP000620559"/>
    </source>
</evidence>
<dbReference type="InterPro" id="IPR003594">
    <property type="entry name" value="HATPase_dom"/>
</dbReference>
<keyword evidence="6" id="KW-0902">Two-component regulatory system</keyword>
<keyword evidence="16" id="KW-1185">Reference proteome</keyword>
<feature type="modified residue" description="4-aspartylphosphate" evidence="8">
    <location>
        <position position="1528"/>
    </location>
</feature>
<dbReference type="SUPFAM" id="SSF47384">
    <property type="entry name" value="Homodimeric domain of signal transducing histidine kinase"/>
    <property type="match status" value="1"/>
</dbReference>
<dbReference type="FunFam" id="3.30.565.10:FF:000016">
    <property type="entry name" value="Chemotaxis protein CheA, putative"/>
    <property type="match status" value="1"/>
</dbReference>
<dbReference type="Gene3D" id="2.30.30.40">
    <property type="entry name" value="SH3 Domains"/>
    <property type="match status" value="1"/>
</dbReference>
<dbReference type="SMART" id="SM00448">
    <property type="entry name" value="REC"/>
    <property type="match status" value="1"/>
</dbReference>
<evidence type="ECO:0000256" key="4">
    <source>
        <dbReference type="ARBA" id="ARBA00022679"/>
    </source>
</evidence>
<dbReference type="SMART" id="SM01231">
    <property type="entry name" value="H-kinase_dim"/>
    <property type="match status" value="1"/>
</dbReference>
<dbReference type="Pfam" id="PF02895">
    <property type="entry name" value="H-kinase_dim"/>
    <property type="match status" value="1"/>
</dbReference>
<dbReference type="SUPFAM" id="SSF50341">
    <property type="entry name" value="CheW-like"/>
    <property type="match status" value="1"/>
</dbReference>
<feature type="domain" description="CheW-like" evidence="13">
    <location>
        <begin position="1304"/>
        <end position="1448"/>
    </location>
</feature>
<dbReference type="CDD" id="cd00731">
    <property type="entry name" value="CheA_reg"/>
    <property type="match status" value="1"/>
</dbReference>
<dbReference type="SMART" id="SM00073">
    <property type="entry name" value="HPT"/>
    <property type="match status" value="1"/>
</dbReference>
<gene>
    <name evidence="15" type="ORF">IQ247_11450</name>
</gene>
<evidence type="ECO:0000259" key="13">
    <source>
        <dbReference type="PROSITE" id="PS50851"/>
    </source>
</evidence>
<dbReference type="SUPFAM" id="SSF47226">
    <property type="entry name" value="Histidine-containing phosphotransfer domain, HPT domain"/>
    <property type="match status" value="1"/>
</dbReference>
<feature type="domain" description="HPt" evidence="14">
    <location>
        <begin position="2"/>
        <end position="106"/>
    </location>
</feature>
<dbReference type="InterPro" id="IPR036097">
    <property type="entry name" value="HisK_dim/P_sf"/>
</dbReference>
<dbReference type="InterPro" id="IPR001789">
    <property type="entry name" value="Sig_transdc_resp-reg_receiver"/>
</dbReference>
<feature type="domain" description="Histidine kinase" evidence="11">
    <location>
        <begin position="1056"/>
        <end position="1302"/>
    </location>
</feature>
<dbReference type="PROSITE" id="PS50894">
    <property type="entry name" value="HPT"/>
    <property type="match status" value="1"/>
</dbReference>
<evidence type="ECO:0000259" key="11">
    <source>
        <dbReference type="PROSITE" id="PS50109"/>
    </source>
</evidence>
<dbReference type="InterPro" id="IPR036061">
    <property type="entry name" value="CheW-like_dom_sf"/>
</dbReference>
<evidence type="ECO:0000256" key="8">
    <source>
        <dbReference type="PROSITE-ProRule" id="PRU00169"/>
    </source>
</evidence>
<dbReference type="PROSITE" id="PS50851">
    <property type="entry name" value="CHEW"/>
    <property type="match status" value="1"/>
</dbReference>
<feature type="region of interest" description="Disordered" evidence="10">
    <location>
        <begin position="943"/>
        <end position="967"/>
    </location>
</feature>
<evidence type="ECO:0000313" key="15">
    <source>
        <dbReference type="EMBL" id="MBE9213279.1"/>
    </source>
</evidence>
<proteinExistence type="predicted"/>
<sequence length="1604" mass="180085">MLPEQQQRILGYFIEEATDHLNTIEQGLLNLQSTLNDPDLINEVFRAAHSIKGGAAMLGLSSIQRTSHRLEDCFKVLKDSPVKIDQKLESLFLGVSDTLKVLLEHLSGPFGLTEETANTLMAEAEPVFTWLHEHLEKLVQQSTGENGVVAATENNQSQPTLENTAVSTGNNYRQLQAEVLNKLRQMLQLFKQPATPENRQKLWECTDYLAELGDKFNLSAWSHLCRSMTSAIATEENTYLTLAKIAITEIKQALELVLANRENQIVISEQLEALIPAAPVELLDISNLEFDEPDTELLVNPPTDNYSEVAAVEALHLTSQNNQADSIQAEDNINSLFELSDQLDDNVDDSVDRDAPTVIHELNIHGPEVGVSELNTLADLFEGESSELDENWQQEKIIDAKADKSQKRDRDVEANIDQAKDTDSEFADFLSFEQESSQDNPTTAKEEMTIMQLFGEDFSELDLEDFKNTGSKEFAGNELFTNDGEQEINDLLELSFDDNNDYNTGEDELDSLFDEPVSHREQSTEKTVDFDDLFPEIAVDEIADVTAQEETFDLPNFEQVGLNTLFGEFEKPREEKDYSDLFDDSSAEVIENLGNIWEKTEIIPHEDVAKILEENLLEASNDQVSEFVSVDFELEDLEDNSKDSTFSPDVVDDLLELTLSAENADDDDFFATGEQDNLSLIEVDNHDAQQSSAVEDYFLATFSKQDNLNLLEVNDNHIEQLAVEEDLIEEDLFTSFSEQDNNFNLLEIDDNHIEQLAVEEDLIEEDLFTSFSEQDNLNLLEIDNDIDNPFAQPSSEIDYTESSFDLEVITEVSPHRDSSEDLENITTNSEAQLIDDLFSQDIAFDDEISLQATSKEEKITFLPFNSESNEEEELKFDDFSDLESLLEQQEFPDAEFAALEDLLVLDNQQQSAVKDTDESVNTEDTLTINDEFSDLENLLKQANTSIPRTSQSNSTSPKNTRSSKGEQLMRVPVKHLDNLSNLVGELVVNRNTLEQDQERMRQSLDNLLHQIQNLSDVGARMQELYERSLLEASLLASRKDNSGGNYNFNTDRGFSELEMDRFTPFHTLSQEMIELIVRVRESASDIDFVVEDNERVARQFRQVTSQLQEGITRSRMEAFSQVTTRLERGVRDNSIKCGKQVNLIIEGQDTLVDKMILQYLSDPLTHLLNNAIVHGIETPEERESRGKPAQGTIKIRAFHQGNQTVISVSDDGAGIDAEKVKKKAVKVGLITAEQAKTISRMEVYELLFHSGFSTKDEADQLAGRGVGMDVVRTSISEIRGAITTDSSLGKGTKFTIRLPLTLSICKALCCVSDKARIAFPMDGVEDTMDMPVKNIREDADGKKYILWRDRKLPFRPLKELLTFNRLLSRGIVYGGNRDDDMVSVIAVRSGNTMIALQIDQVLSEQEIVIKQFEGPAPKPVGVAGATILGDGRIMPIVDVLELIDIFEGRTSKQSSVSLWEQKDTLIPVEPADAKIDPTVLIVDDSITVRELLSLTFTKAGYRVEQARDGQEAWDKLRSGLPCDIVFCDIEMPRCDGLELLSRIQKNPDLNNLPIAMLTSRGADKHRQMAIQLGASGYFTKPYLEEALLEAAVRMLKGEKLVVSG</sequence>
<dbReference type="PROSITE" id="PS50109">
    <property type="entry name" value="HIS_KIN"/>
    <property type="match status" value="1"/>
</dbReference>
<dbReference type="Pfam" id="PF02518">
    <property type="entry name" value="HATPase_c"/>
    <property type="match status" value="1"/>
</dbReference>
<dbReference type="Gene3D" id="1.10.287.560">
    <property type="entry name" value="Histidine kinase CheA-like, homodimeric domain"/>
    <property type="match status" value="1"/>
</dbReference>
<dbReference type="CDD" id="cd00088">
    <property type="entry name" value="HPT"/>
    <property type="match status" value="1"/>
</dbReference>
<feature type="modified residue" description="Phosphohistidine" evidence="7">
    <location>
        <position position="49"/>
    </location>
</feature>
<dbReference type="InterPro" id="IPR036641">
    <property type="entry name" value="HPT_dom_sf"/>
</dbReference>
<organism evidence="15 16">
    <name type="scientific">Plectonema cf. radiosum LEGE 06105</name>
    <dbReference type="NCBI Taxonomy" id="945769"/>
    <lineage>
        <taxon>Bacteria</taxon>
        <taxon>Bacillati</taxon>
        <taxon>Cyanobacteriota</taxon>
        <taxon>Cyanophyceae</taxon>
        <taxon>Oscillatoriophycideae</taxon>
        <taxon>Oscillatoriales</taxon>
        <taxon>Microcoleaceae</taxon>
        <taxon>Plectonema</taxon>
    </lineage>
</organism>
<keyword evidence="4" id="KW-0808">Transferase</keyword>
<comment type="caution">
    <text evidence="15">The sequence shown here is derived from an EMBL/GenBank/DDBJ whole genome shotgun (WGS) entry which is preliminary data.</text>
</comment>
<dbReference type="RefSeq" id="WP_193920045.1">
    <property type="nucleotide sequence ID" value="NZ_JADEWL010000029.1"/>
</dbReference>
<accession>A0A8J7F775</accession>
<evidence type="ECO:0000256" key="6">
    <source>
        <dbReference type="ARBA" id="ARBA00023012"/>
    </source>
</evidence>
<dbReference type="Gene3D" id="3.40.50.2300">
    <property type="match status" value="1"/>
</dbReference>
<dbReference type="InterPro" id="IPR005467">
    <property type="entry name" value="His_kinase_dom"/>
</dbReference>
<dbReference type="GO" id="GO:0005737">
    <property type="term" value="C:cytoplasm"/>
    <property type="evidence" value="ECO:0007669"/>
    <property type="project" value="InterPro"/>
</dbReference>
<reference evidence="15" key="1">
    <citation type="submission" date="2020-10" db="EMBL/GenBank/DDBJ databases">
        <authorList>
            <person name="Castelo-Branco R."/>
            <person name="Eusebio N."/>
            <person name="Adriana R."/>
            <person name="Vieira A."/>
            <person name="Brugerolle De Fraissinette N."/>
            <person name="Rezende De Castro R."/>
            <person name="Schneider M.P."/>
            <person name="Vasconcelos V."/>
            <person name="Leao P.N."/>
        </authorList>
    </citation>
    <scope>NUCLEOTIDE SEQUENCE</scope>
    <source>
        <strain evidence="15">LEGE 06105</strain>
    </source>
</reference>
<dbReference type="PANTHER" id="PTHR43395:SF1">
    <property type="entry name" value="CHEMOTAXIS PROTEIN CHEA"/>
    <property type="match status" value="1"/>
</dbReference>
<dbReference type="Pfam" id="PF00072">
    <property type="entry name" value="Response_reg"/>
    <property type="match status" value="1"/>
</dbReference>
<dbReference type="GO" id="GO:0006935">
    <property type="term" value="P:chemotaxis"/>
    <property type="evidence" value="ECO:0007669"/>
    <property type="project" value="InterPro"/>
</dbReference>
<dbReference type="InterPro" id="IPR008207">
    <property type="entry name" value="Sig_transdc_His_kin_Hpt_dom"/>
</dbReference>
<dbReference type="SMART" id="SM00260">
    <property type="entry name" value="CheW"/>
    <property type="match status" value="1"/>
</dbReference>
<feature type="compositionally biased region" description="Polar residues" evidence="10">
    <location>
        <begin position="943"/>
        <end position="962"/>
    </location>
</feature>
<dbReference type="InterPro" id="IPR004358">
    <property type="entry name" value="Sig_transdc_His_kin-like_C"/>
</dbReference>
<dbReference type="InterPro" id="IPR037006">
    <property type="entry name" value="CheA-like_homodim_sf"/>
</dbReference>
<dbReference type="SMART" id="SM00387">
    <property type="entry name" value="HATPase_c"/>
    <property type="match status" value="1"/>
</dbReference>
<evidence type="ECO:0000259" key="12">
    <source>
        <dbReference type="PROSITE" id="PS50110"/>
    </source>
</evidence>
<dbReference type="PROSITE" id="PS50110">
    <property type="entry name" value="RESPONSE_REGULATORY"/>
    <property type="match status" value="1"/>
</dbReference>
<protein>
    <recommendedName>
        <fullName evidence="2">histidine kinase</fullName>
        <ecNumber evidence="2">2.7.13.3</ecNumber>
    </recommendedName>
</protein>
<name>A0A8J7F775_9CYAN</name>
<evidence type="ECO:0000256" key="10">
    <source>
        <dbReference type="SAM" id="MobiDB-lite"/>
    </source>
</evidence>
<dbReference type="EC" id="2.7.13.3" evidence="2"/>
<evidence type="ECO:0000256" key="2">
    <source>
        <dbReference type="ARBA" id="ARBA00012438"/>
    </source>
</evidence>
<keyword evidence="3 8" id="KW-0597">Phosphoprotein</keyword>
<dbReference type="InterPro" id="IPR011006">
    <property type="entry name" value="CheY-like_superfamily"/>
</dbReference>
<dbReference type="EMBL" id="JADEWL010000029">
    <property type="protein sequence ID" value="MBE9213279.1"/>
    <property type="molecule type" value="Genomic_DNA"/>
</dbReference>
<dbReference type="SUPFAM" id="SSF55874">
    <property type="entry name" value="ATPase domain of HSP90 chaperone/DNA topoisomerase II/histidine kinase"/>
    <property type="match status" value="1"/>
</dbReference>
<evidence type="ECO:0000256" key="3">
    <source>
        <dbReference type="ARBA" id="ARBA00022553"/>
    </source>
</evidence>
<dbReference type="PANTHER" id="PTHR43395">
    <property type="entry name" value="SENSOR HISTIDINE KINASE CHEA"/>
    <property type="match status" value="1"/>
</dbReference>
<dbReference type="Gene3D" id="3.30.565.10">
    <property type="entry name" value="Histidine kinase-like ATPase, C-terminal domain"/>
    <property type="match status" value="1"/>
</dbReference>